<comment type="caution">
    <text evidence="3">The sequence shown here is derived from an EMBL/GenBank/DDBJ whole genome shotgun (WGS) entry which is preliminary data.</text>
</comment>
<dbReference type="InterPro" id="IPR006083">
    <property type="entry name" value="PRK/URK"/>
</dbReference>
<protein>
    <submittedName>
        <fullName evidence="3">Uridine kinase</fullName>
    </submittedName>
</protein>
<keyword evidence="3" id="KW-0808">Transferase</keyword>
<dbReference type="AlphaFoldDB" id="A0AAQ1MCD3"/>
<keyword evidence="3" id="KW-0418">Kinase</keyword>
<evidence type="ECO:0000313" key="2">
    <source>
        <dbReference type="EMBL" id="MZL68409.1"/>
    </source>
</evidence>
<name>A0AAQ1MCD3_9FIRM</name>
<dbReference type="Proteomes" id="UP000184089">
    <property type="component" value="Unassembled WGS sequence"/>
</dbReference>
<dbReference type="InterPro" id="IPR027417">
    <property type="entry name" value="P-loop_NTPase"/>
</dbReference>
<organism evidence="3 4">
    <name type="scientific">Bittarella massiliensis</name>
    <name type="common">ex Durand et al. 2017</name>
    <dbReference type="NCBI Taxonomy" id="1720313"/>
    <lineage>
        <taxon>Bacteria</taxon>
        <taxon>Bacillati</taxon>
        <taxon>Bacillota</taxon>
        <taxon>Clostridia</taxon>
        <taxon>Eubacteriales</taxon>
        <taxon>Oscillospiraceae</taxon>
        <taxon>Bittarella (ex Durand et al. 2017)</taxon>
    </lineage>
</organism>
<dbReference type="SUPFAM" id="SSF52540">
    <property type="entry name" value="P-loop containing nucleoside triphosphate hydrolases"/>
    <property type="match status" value="1"/>
</dbReference>
<proteinExistence type="predicted"/>
<evidence type="ECO:0000313" key="4">
    <source>
        <dbReference type="Proteomes" id="UP000184089"/>
    </source>
</evidence>
<dbReference type="Proteomes" id="UP000474718">
    <property type="component" value="Unassembled WGS sequence"/>
</dbReference>
<evidence type="ECO:0000259" key="1">
    <source>
        <dbReference type="Pfam" id="PF00485"/>
    </source>
</evidence>
<evidence type="ECO:0000313" key="5">
    <source>
        <dbReference type="Proteomes" id="UP000474718"/>
    </source>
</evidence>
<dbReference type="EMBL" id="WWVX01000001">
    <property type="protein sequence ID" value="MZL68409.1"/>
    <property type="molecule type" value="Genomic_DNA"/>
</dbReference>
<accession>A0AAQ1MCD3</accession>
<gene>
    <name evidence="2" type="ORF">GT747_01290</name>
    <name evidence="3" type="ORF">SAMN05444424_0994</name>
</gene>
<dbReference type="PANTHER" id="PTHR10285">
    <property type="entry name" value="URIDINE KINASE"/>
    <property type="match status" value="1"/>
</dbReference>
<keyword evidence="5" id="KW-1185">Reference proteome</keyword>
<reference evidence="3" key="1">
    <citation type="submission" date="2016-11" db="EMBL/GenBank/DDBJ databases">
        <authorList>
            <person name="Varghese N."/>
            <person name="Submissions S."/>
        </authorList>
    </citation>
    <scope>NUCLEOTIDE SEQUENCE</scope>
    <source>
        <strain evidence="3">DSM 4029</strain>
    </source>
</reference>
<reference evidence="4" key="2">
    <citation type="submission" date="2016-11" db="EMBL/GenBank/DDBJ databases">
        <authorList>
            <person name="Jaros S."/>
            <person name="Januszkiewicz K."/>
            <person name="Wedrychowicz H."/>
        </authorList>
    </citation>
    <scope>NUCLEOTIDE SEQUENCE [LARGE SCALE GENOMIC DNA]</scope>
    <source>
        <strain evidence="4">DSM 4029</strain>
    </source>
</reference>
<dbReference type="GO" id="GO:0016301">
    <property type="term" value="F:kinase activity"/>
    <property type="evidence" value="ECO:0007669"/>
    <property type="project" value="UniProtKB-KW"/>
</dbReference>
<sequence>MAVFQKRNIPLYEINFRAKEPTAFIAACDHRYESALAAIVGDALETLGQKNVFMLAGPSASGKTTTAHKLAAAFGRRSVEARVISLDDFYRGRGFCPKREDGTEDYETVHSLDLDCFTACMEKLLAEGEAEFPIFDFQVKQRAEETRHISLGKDQALIIEGIHGLNPLLTRGIEGRVKRVYATAMDRFVGDDVVLKTNDLRFCRRIVRDCRHRNISGAETVDIWPYVCDGEFIYIKPYRSECDYYVNTAFGYEPGIYAGYLRAILEGMGDIPQTGKVGHILRKLQRFVPIDPALVSKDAMVQEFIG</sequence>
<dbReference type="Pfam" id="PF00485">
    <property type="entry name" value="PRK"/>
    <property type="match status" value="1"/>
</dbReference>
<dbReference type="PRINTS" id="PR00988">
    <property type="entry name" value="URIDINKINASE"/>
</dbReference>
<dbReference type="Gene3D" id="3.40.50.300">
    <property type="entry name" value="P-loop containing nucleotide triphosphate hydrolases"/>
    <property type="match status" value="1"/>
</dbReference>
<dbReference type="RefSeq" id="WP_021660511.1">
    <property type="nucleotide sequence ID" value="NZ_FQVY01000001.1"/>
</dbReference>
<feature type="domain" description="Phosphoribulokinase/uridine kinase" evidence="1">
    <location>
        <begin position="55"/>
        <end position="246"/>
    </location>
</feature>
<dbReference type="GO" id="GO:0005524">
    <property type="term" value="F:ATP binding"/>
    <property type="evidence" value="ECO:0007669"/>
    <property type="project" value="InterPro"/>
</dbReference>
<reference evidence="2 5" key="3">
    <citation type="journal article" date="2019" name="Nat. Med.">
        <title>A library of human gut bacterial isolates paired with longitudinal multiomics data enables mechanistic microbiome research.</title>
        <authorList>
            <person name="Poyet M."/>
            <person name="Groussin M."/>
            <person name="Gibbons S.M."/>
            <person name="Avila-Pacheco J."/>
            <person name="Jiang X."/>
            <person name="Kearney S.M."/>
            <person name="Perrotta A.R."/>
            <person name="Berdy B."/>
            <person name="Zhao S."/>
            <person name="Lieberman T.D."/>
            <person name="Swanson P.K."/>
            <person name="Smith M."/>
            <person name="Roesemann S."/>
            <person name="Alexander J.E."/>
            <person name="Rich S.A."/>
            <person name="Livny J."/>
            <person name="Vlamakis H."/>
            <person name="Clish C."/>
            <person name="Bullock K."/>
            <person name="Deik A."/>
            <person name="Scott J."/>
            <person name="Pierce K.A."/>
            <person name="Xavier R.J."/>
            <person name="Alm E.J."/>
        </authorList>
    </citation>
    <scope>NUCLEOTIDE SEQUENCE [LARGE SCALE GENOMIC DNA]</scope>
    <source>
        <strain evidence="2 5">BIOML-A2</strain>
    </source>
</reference>
<evidence type="ECO:0000313" key="3">
    <source>
        <dbReference type="EMBL" id="SHF87250.1"/>
    </source>
</evidence>
<dbReference type="EMBL" id="FQVY01000001">
    <property type="protein sequence ID" value="SHF87250.1"/>
    <property type="molecule type" value="Genomic_DNA"/>
</dbReference>